<accession>V4HTC1</accession>
<keyword evidence="1" id="KW-0732">Signal</keyword>
<dbReference type="RefSeq" id="WP_023401443.1">
    <property type="nucleotide sequence ID" value="NZ_AUSV01000128.1"/>
</dbReference>
<reference evidence="2 3" key="1">
    <citation type="submission" date="2013-07" db="EMBL/GenBank/DDBJ databases">
        <title>Draft genome sequence of Pseudoalteromonas luteoviolacea 2ta16.</title>
        <authorList>
            <person name="Allen E.E."/>
            <person name="Azam F."/>
            <person name="Podell S."/>
        </authorList>
    </citation>
    <scope>NUCLEOTIDE SEQUENCE [LARGE SCALE GENOMIC DNA]</scope>
    <source>
        <strain evidence="2 3">2ta16</strain>
    </source>
</reference>
<name>V4HTC1_PSEL2</name>
<evidence type="ECO:0000313" key="2">
    <source>
        <dbReference type="EMBL" id="ESP91179.1"/>
    </source>
</evidence>
<comment type="caution">
    <text evidence="2">The sequence shown here is derived from an EMBL/GenBank/DDBJ whole genome shotgun (WGS) entry which is preliminary data.</text>
</comment>
<evidence type="ECO:0008006" key="4">
    <source>
        <dbReference type="Google" id="ProtNLM"/>
    </source>
</evidence>
<dbReference type="AlphaFoldDB" id="V4HTC1"/>
<feature type="signal peptide" evidence="1">
    <location>
        <begin position="1"/>
        <end position="21"/>
    </location>
</feature>
<organism evidence="2 3">
    <name type="scientific">Pseudoalteromonas luteoviolacea (strain 2ta16)</name>
    <dbReference type="NCBI Taxonomy" id="1353533"/>
    <lineage>
        <taxon>Bacteria</taxon>
        <taxon>Pseudomonadati</taxon>
        <taxon>Pseudomonadota</taxon>
        <taxon>Gammaproteobacteria</taxon>
        <taxon>Alteromonadales</taxon>
        <taxon>Pseudoalteromonadaceae</taxon>
        <taxon>Pseudoalteromonas</taxon>
    </lineage>
</organism>
<sequence length="470" mass="53149">MKTIQLMTVTLLGLCATNLLAFDTANSTAVASSDMLPTTECDSRSLSEYALKPCYPATIENTPTDTSASRFAYKQFYAVNWPSQKGKVGLPDLDADYTTSSDHLPVWQTWPRLQDLQLSQKQNEQLSWNSLNYFIPKQCQSLVEKDKNGDSALSKFVKNNPNIPVNSKVEALFDITDAHGDVLYDINNKPVFYQIYLNEQSWQFLSQPNPAKPYDFAIGNYDNTQRGAMFLKASWMLLDKTQVADFHSSVALVVDPTSKACSIEVVGLAGLHIVNKSIPSQYTEIDGNRVNNWSWSTYEHTNNAPKTSDLKLSETKQSWNLFNIDLTNKETFNALEKTCKNNSEWDFSQTNCEINSPSPDSTTSQIVNTLELPREIASQKQVYNDQAHKRLKKYNSNFINYELVASQWLKDKVMSPTNLSNTTMESFFQEENCSACHSDAAEQDFMFLNDSKLKSLPDWIQLSGDAKLFN</sequence>
<dbReference type="GeneID" id="29918727"/>
<feature type="chain" id="PRO_5004720414" description="Cytochrome c family protein" evidence="1">
    <location>
        <begin position="22"/>
        <end position="470"/>
    </location>
</feature>
<dbReference type="EMBL" id="AUSV01000128">
    <property type="protein sequence ID" value="ESP91179.1"/>
    <property type="molecule type" value="Genomic_DNA"/>
</dbReference>
<gene>
    <name evidence="2" type="ORF">PL2TA16_01186</name>
</gene>
<dbReference type="Proteomes" id="UP000017820">
    <property type="component" value="Unassembled WGS sequence"/>
</dbReference>
<protein>
    <recommendedName>
        <fullName evidence="4">Cytochrome c family protein</fullName>
    </recommendedName>
</protein>
<dbReference type="PATRIC" id="fig|1353533.3.peg.4607"/>
<proteinExistence type="predicted"/>
<evidence type="ECO:0000313" key="3">
    <source>
        <dbReference type="Proteomes" id="UP000017820"/>
    </source>
</evidence>
<evidence type="ECO:0000256" key="1">
    <source>
        <dbReference type="SAM" id="SignalP"/>
    </source>
</evidence>